<keyword evidence="1" id="KW-0472">Membrane</keyword>
<sequence length="106" mass="12411">MRFFQVLIMAAFIGLGIYYLFEAENERAVYYLLIGLYFFVSYLEMLGRPFSRGIYLIVFILLSTNGIVSLFFLQPAEVFSGLISLFLAIMLLQSYRRIRRISSHKE</sequence>
<dbReference type="EMBL" id="JACXAH010000001">
    <property type="protein sequence ID" value="MBD1370765.1"/>
    <property type="molecule type" value="Genomic_DNA"/>
</dbReference>
<feature type="transmembrane region" description="Helical" evidence="1">
    <location>
        <begin position="5"/>
        <end position="21"/>
    </location>
</feature>
<dbReference type="Proteomes" id="UP000661691">
    <property type="component" value="Unassembled WGS sequence"/>
</dbReference>
<feature type="transmembrane region" description="Helical" evidence="1">
    <location>
        <begin position="78"/>
        <end position="95"/>
    </location>
</feature>
<evidence type="ECO:0000256" key="1">
    <source>
        <dbReference type="SAM" id="Phobius"/>
    </source>
</evidence>
<dbReference type="RefSeq" id="WP_191139323.1">
    <property type="nucleotide sequence ID" value="NZ_JACXAG020000002.1"/>
</dbReference>
<keyword evidence="3" id="KW-1185">Reference proteome</keyword>
<proteinExistence type="predicted"/>
<gene>
    <name evidence="2" type="ORF">IC620_00120</name>
</gene>
<organism evidence="2 3">
    <name type="scientific">Polycladospora coralii</name>
    <dbReference type="NCBI Taxonomy" id="2771432"/>
    <lineage>
        <taxon>Bacteria</taxon>
        <taxon>Bacillati</taxon>
        <taxon>Bacillota</taxon>
        <taxon>Bacilli</taxon>
        <taxon>Bacillales</taxon>
        <taxon>Thermoactinomycetaceae</taxon>
        <taxon>Polycladospora</taxon>
    </lineage>
</organism>
<keyword evidence="1" id="KW-0812">Transmembrane</keyword>
<protein>
    <submittedName>
        <fullName evidence="2">Uncharacterized protein</fullName>
    </submittedName>
</protein>
<feature type="transmembrane region" description="Helical" evidence="1">
    <location>
        <begin position="27"/>
        <end position="46"/>
    </location>
</feature>
<comment type="caution">
    <text evidence="2">The sequence shown here is derived from an EMBL/GenBank/DDBJ whole genome shotgun (WGS) entry which is preliminary data.</text>
</comment>
<evidence type="ECO:0000313" key="3">
    <source>
        <dbReference type="Proteomes" id="UP000661691"/>
    </source>
</evidence>
<evidence type="ECO:0000313" key="2">
    <source>
        <dbReference type="EMBL" id="MBD1370765.1"/>
    </source>
</evidence>
<reference evidence="2" key="1">
    <citation type="submission" date="2020-09" db="EMBL/GenBank/DDBJ databases">
        <title>A novel bacterium of genus Hazenella, isolated from South China Sea.</title>
        <authorList>
            <person name="Huang H."/>
            <person name="Mo K."/>
            <person name="Hu Y."/>
        </authorList>
    </citation>
    <scope>NUCLEOTIDE SEQUENCE</scope>
    <source>
        <strain evidence="2">IB182357</strain>
    </source>
</reference>
<dbReference type="AlphaFoldDB" id="A0A926N8L0"/>
<accession>A0A926N8L0</accession>
<keyword evidence="1" id="KW-1133">Transmembrane helix</keyword>
<name>A0A926N8L0_9BACL</name>